<feature type="compositionally biased region" description="Pro residues" evidence="1">
    <location>
        <begin position="164"/>
        <end position="174"/>
    </location>
</feature>
<accession>A0AAD7MS10</accession>
<keyword evidence="2" id="KW-0472">Membrane</keyword>
<dbReference type="EMBL" id="JARKIB010000165">
    <property type="protein sequence ID" value="KAJ7729437.1"/>
    <property type="molecule type" value="Genomic_DNA"/>
</dbReference>
<dbReference type="AlphaFoldDB" id="A0AAD7MS10"/>
<keyword evidence="2" id="KW-0812">Transmembrane</keyword>
<feature type="region of interest" description="Disordered" evidence="1">
    <location>
        <begin position="155"/>
        <end position="178"/>
    </location>
</feature>
<dbReference type="Proteomes" id="UP001215598">
    <property type="component" value="Unassembled WGS sequence"/>
</dbReference>
<organism evidence="3 4">
    <name type="scientific">Mycena metata</name>
    <dbReference type="NCBI Taxonomy" id="1033252"/>
    <lineage>
        <taxon>Eukaryota</taxon>
        <taxon>Fungi</taxon>
        <taxon>Dikarya</taxon>
        <taxon>Basidiomycota</taxon>
        <taxon>Agaricomycotina</taxon>
        <taxon>Agaricomycetes</taxon>
        <taxon>Agaricomycetidae</taxon>
        <taxon>Agaricales</taxon>
        <taxon>Marasmiineae</taxon>
        <taxon>Mycenaceae</taxon>
        <taxon>Mycena</taxon>
    </lineage>
</organism>
<evidence type="ECO:0000313" key="3">
    <source>
        <dbReference type="EMBL" id="KAJ7729437.1"/>
    </source>
</evidence>
<feature type="transmembrane region" description="Helical" evidence="2">
    <location>
        <begin position="378"/>
        <end position="399"/>
    </location>
</feature>
<sequence>MPIELPSPNERQTPAPEGTSPTASAGADEDVAGTATDDLLLAQTLRDCLTSLPQSLLLSAPPGSELNDDSERSPLDLADSDEQESEVVQIAKLVRRSLYIMARLGDPVGVYQLSSSENAVSFTPGNNLTEILRDCLGAVMAMQAILDEQRSLAVNSPNVETSPDPNPSPTPNPQITPNLTLGQLMGNTTGPPWGNDIMKPLCEALYTEPFDEKNKIYLECIAASYDTVAYCDNGIKTSDDYINRIRCFVGFLEQSRGNGTVAEFLDVVRAQIPGWALGEKEYANVLYGFWTLLHWPLWVPDSGVTFKNKVDTIFPRLKKWKQPPSFSVTLSDIFGAGLDIAPTQFSHEHLLITDNEVKIFCPSMNQMKALEKFATNRAAISLQIGSLGAEIFASLYKLYGKKKEFDRARSLRLLPKYDQDNHELLLSILFELHAVVNKTEPQVLGSRVLALDSLIRRRHSWMVSLMRDMKINKREQPFLFWGSIVAFLFGICTVIQTVTAVWALQLALVAS</sequence>
<feature type="transmembrane region" description="Helical" evidence="2">
    <location>
        <begin position="478"/>
        <end position="504"/>
    </location>
</feature>
<proteinExistence type="predicted"/>
<feature type="region of interest" description="Disordered" evidence="1">
    <location>
        <begin position="56"/>
        <end position="83"/>
    </location>
</feature>
<gene>
    <name evidence="3" type="ORF">B0H16DRAFT_1586740</name>
</gene>
<evidence type="ECO:0000256" key="2">
    <source>
        <dbReference type="SAM" id="Phobius"/>
    </source>
</evidence>
<feature type="region of interest" description="Disordered" evidence="1">
    <location>
        <begin position="1"/>
        <end position="35"/>
    </location>
</feature>
<name>A0AAD7MS10_9AGAR</name>
<comment type="caution">
    <text evidence="3">The sequence shown here is derived from an EMBL/GenBank/DDBJ whole genome shotgun (WGS) entry which is preliminary data.</text>
</comment>
<evidence type="ECO:0000256" key="1">
    <source>
        <dbReference type="SAM" id="MobiDB-lite"/>
    </source>
</evidence>
<keyword evidence="4" id="KW-1185">Reference proteome</keyword>
<keyword evidence="2" id="KW-1133">Transmembrane helix</keyword>
<protein>
    <submittedName>
        <fullName evidence="3">Uncharacterized protein</fullName>
    </submittedName>
</protein>
<reference evidence="3" key="1">
    <citation type="submission" date="2023-03" db="EMBL/GenBank/DDBJ databases">
        <title>Massive genome expansion in bonnet fungi (Mycena s.s.) driven by repeated elements and novel gene families across ecological guilds.</title>
        <authorList>
            <consortium name="Lawrence Berkeley National Laboratory"/>
            <person name="Harder C.B."/>
            <person name="Miyauchi S."/>
            <person name="Viragh M."/>
            <person name="Kuo A."/>
            <person name="Thoen E."/>
            <person name="Andreopoulos B."/>
            <person name="Lu D."/>
            <person name="Skrede I."/>
            <person name="Drula E."/>
            <person name="Henrissat B."/>
            <person name="Morin E."/>
            <person name="Kohler A."/>
            <person name="Barry K."/>
            <person name="LaButti K."/>
            <person name="Morin E."/>
            <person name="Salamov A."/>
            <person name="Lipzen A."/>
            <person name="Mereny Z."/>
            <person name="Hegedus B."/>
            <person name="Baldrian P."/>
            <person name="Stursova M."/>
            <person name="Weitz H."/>
            <person name="Taylor A."/>
            <person name="Grigoriev I.V."/>
            <person name="Nagy L.G."/>
            <person name="Martin F."/>
            <person name="Kauserud H."/>
        </authorList>
    </citation>
    <scope>NUCLEOTIDE SEQUENCE</scope>
    <source>
        <strain evidence="3">CBHHK182m</strain>
    </source>
</reference>
<evidence type="ECO:0000313" key="4">
    <source>
        <dbReference type="Proteomes" id="UP001215598"/>
    </source>
</evidence>